<protein>
    <submittedName>
        <fullName evidence="1">Uncharacterized protein</fullName>
    </submittedName>
</protein>
<name>A0A4R2B9K6_9BACI</name>
<evidence type="ECO:0000313" key="1">
    <source>
        <dbReference type="EMBL" id="TCN22955.1"/>
    </source>
</evidence>
<accession>A0A4R2B9K6</accession>
<comment type="caution">
    <text evidence="1">The sequence shown here is derived from an EMBL/GenBank/DDBJ whole genome shotgun (WGS) entry which is preliminary data.</text>
</comment>
<reference evidence="1 2" key="1">
    <citation type="journal article" date="2015" name="Stand. Genomic Sci.">
        <title>Genomic Encyclopedia of Bacterial and Archaeal Type Strains, Phase III: the genomes of soil and plant-associated and newly described type strains.</title>
        <authorList>
            <person name="Whitman W.B."/>
            <person name="Woyke T."/>
            <person name="Klenk H.P."/>
            <person name="Zhou Y."/>
            <person name="Lilburn T.G."/>
            <person name="Beck B.J."/>
            <person name="De Vos P."/>
            <person name="Vandamme P."/>
            <person name="Eisen J.A."/>
            <person name="Garrity G."/>
            <person name="Hugenholtz P."/>
            <person name="Kyrpides N.C."/>
        </authorList>
    </citation>
    <scope>NUCLEOTIDE SEQUENCE [LARGE SCALE GENOMIC DNA]</scope>
    <source>
        <strain evidence="1 2">CV53</strain>
    </source>
</reference>
<proteinExistence type="predicted"/>
<organism evidence="1 2">
    <name type="scientific">Mesobacillus foraminis</name>
    <dbReference type="NCBI Taxonomy" id="279826"/>
    <lineage>
        <taxon>Bacteria</taxon>
        <taxon>Bacillati</taxon>
        <taxon>Bacillota</taxon>
        <taxon>Bacilli</taxon>
        <taxon>Bacillales</taxon>
        <taxon>Bacillaceae</taxon>
        <taxon>Mesobacillus</taxon>
    </lineage>
</organism>
<keyword evidence="2" id="KW-1185">Reference proteome</keyword>
<sequence length="74" mass="8166">MATESEDPRLKDFTALFPVETYLASCQANLDVTGVNGHKEALFPGDKVNEGGTTEAETFRPLTDEGSFIFERRP</sequence>
<gene>
    <name evidence="1" type="ORF">EV146_109111</name>
</gene>
<dbReference type="EMBL" id="SLVV01000009">
    <property type="protein sequence ID" value="TCN22955.1"/>
    <property type="molecule type" value="Genomic_DNA"/>
</dbReference>
<dbReference type="AlphaFoldDB" id="A0A4R2B9K6"/>
<dbReference type="RefSeq" id="WP_121611923.1">
    <property type="nucleotide sequence ID" value="NZ_CP033044.1"/>
</dbReference>
<evidence type="ECO:0000313" key="2">
    <source>
        <dbReference type="Proteomes" id="UP000295689"/>
    </source>
</evidence>
<dbReference type="Proteomes" id="UP000295689">
    <property type="component" value="Unassembled WGS sequence"/>
</dbReference>